<dbReference type="RefSeq" id="WP_116094709.1">
    <property type="nucleotide sequence ID" value="NZ_QKXQ01000406.1"/>
</dbReference>
<dbReference type="GO" id="GO:0005737">
    <property type="term" value="C:cytoplasm"/>
    <property type="evidence" value="ECO:0007669"/>
    <property type="project" value="UniProtKB-SubCell"/>
</dbReference>
<dbReference type="NCBIfam" id="TIGR00563">
    <property type="entry name" value="rsmB"/>
    <property type="match status" value="1"/>
</dbReference>
<dbReference type="InterPro" id="IPR004573">
    <property type="entry name" value="rRNA_ssu_MeTfrase_B"/>
</dbReference>
<evidence type="ECO:0000313" key="16">
    <source>
        <dbReference type="EMBL" id="REH93442.1"/>
    </source>
</evidence>
<dbReference type="PANTHER" id="PTHR22807:SF53">
    <property type="entry name" value="RIBOSOMAL RNA SMALL SUBUNIT METHYLTRANSFERASE B-RELATED"/>
    <property type="match status" value="1"/>
</dbReference>
<evidence type="ECO:0000259" key="15">
    <source>
        <dbReference type="PROSITE" id="PS51686"/>
    </source>
</evidence>
<dbReference type="Gene3D" id="3.30.70.1170">
    <property type="entry name" value="Sun protein, domain 3"/>
    <property type="match status" value="1"/>
</dbReference>
<dbReference type="InterPro" id="IPR049560">
    <property type="entry name" value="MeTrfase_RsmB-F_NOP2_cat"/>
</dbReference>
<dbReference type="PANTHER" id="PTHR22807">
    <property type="entry name" value="NOP2 YEAST -RELATED NOL1/NOP2/FMU SUN DOMAIN-CONTAINING"/>
    <property type="match status" value="1"/>
</dbReference>
<evidence type="ECO:0000256" key="4">
    <source>
        <dbReference type="ARBA" id="ARBA00012140"/>
    </source>
</evidence>
<dbReference type="Gene3D" id="1.10.940.10">
    <property type="entry name" value="NusB-like"/>
    <property type="match status" value="1"/>
</dbReference>
<dbReference type="Gene3D" id="3.40.50.150">
    <property type="entry name" value="Vaccinia Virus protein VP39"/>
    <property type="match status" value="1"/>
</dbReference>
<dbReference type="SUPFAM" id="SSF48013">
    <property type="entry name" value="NusB-like"/>
    <property type="match status" value="1"/>
</dbReference>
<evidence type="ECO:0000256" key="1">
    <source>
        <dbReference type="ARBA" id="ARBA00002724"/>
    </source>
</evidence>
<dbReference type="GO" id="GO:0008649">
    <property type="term" value="F:rRNA methyltransferase activity"/>
    <property type="evidence" value="ECO:0007669"/>
    <property type="project" value="InterPro"/>
</dbReference>
<dbReference type="Proteomes" id="UP000256562">
    <property type="component" value="Unassembled WGS sequence"/>
</dbReference>
<evidence type="ECO:0000256" key="2">
    <source>
        <dbReference type="ARBA" id="ARBA00004496"/>
    </source>
</evidence>
<dbReference type="GO" id="GO:0003723">
    <property type="term" value="F:RNA binding"/>
    <property type="evidence" value="ECO:0007669"/>
    <property type="project" value="UniProtKB-UniRule"/>
</dbReference>
<keyword evidence="5" id="KW-0963">Cytoplasm</keyword>
<dbReference type="PRINTS" id="PR02008">
    <property type="entry name" value="RCMTFAMILY"/>
</dbReference>
<dbReference type="NCBIfam" id="NF011494">
    <property type="entry name" value="PRK14902.1"/>
    <property type="match status" value="1"/>
</dbReference>
<evidence type="ECO:0000256" key="11">
    <source>
        <dbReference type="ARBA" id="ARBA00030399"/>
    </source>
</evidence>
<comment type="caution">
    <text evidence="16">The sequence shown here is derived from an EMBL/GenBank/DDBJ whole genome shotgun (WGS) entry which is preliminary data.</text>
</comment>
<evidence type="ECO:0000256" key="3">
    <source>
        <dbReference type="ARBA" id="ARBA00007494"/>
    </source>
</evidence>
<feature type="binding site" evidence="14">
    <location>
        <begin position="255"/>
        <end position="261"/>
    </location>
    <ligand>
        <name>S-adenosyl-L-methionine</name>
        <dbReference type="ChEBI" id="CHEBI:59789"/>
    </ligand>
</feature>
<evidence type="ECO:0000256" key="7">
    <source>
        <dbReference type="ARBA" id="ARBA00022603"/>
    </source>
</evidence>
<dbReference type="InterPro" id="IPR035926">
    <property type="entry name" value="NusB-like_sf"/>
</dbReference>
<dbReference type="InterPro" id="IPR054728">
    <property type="entry name" value="RsmB-like_ferredoxin"/>
</dbReference>
<dbReference type="Pfam" id="PF01029">
    <property type="entry name" value="NusB"/>
    <property type="match status" value="1"/>
</dbReference>
<dbReference type="OrthoDB" id="9810297at2"/>
<protein>
    <recommendedName>
        <fullName evidence="4">16S rRNA (cytosine(967)-C(5))-methyltransferase</fullName>
        <ecNumber evidence="4">2.1.1.176</ecNumber>
    </recommendedName>
    <alternativeName>
        <fullName evidence="11">16S rRNA m5C967 methyltransferase</fullName>
    </alternativeName>
    <alternativeName>
        <fullName evidence="12">rRNA (cytosine-C(5)-)-methyltransferase RsmB</fullName>
    </alternativeName>
</protein>
<keyword evidence="9 14" id="KW-0949">S-adenosyl-L-methionine</keyword>
<dbReference type="InterPro" id="IPR006027">
    <property type="entry name" value="NusB_RsmB_TIM44"/>
</dbReference>
<dbReference type="EC" id="2.1.1.176" evidence="4"/>
<evidence type="ECO:0000256" key="10">
    <source>
        <dbReference type="ARBA" id="ARBA00022884"/>
    </source>
</evidence>
<feature type="domain" description="SAM-dependent MTase RsmB/NOP-type" evidence="15">
    <location>
        <begin position="166"/>
        <end position="432"/>
    </location>
</feature>
<comment type="catalytic activity">
    <reaction evidence="13">
        <text>cytidine(967) in 16S rRNA + S-adenosyl-L-methionine = 5-methylcytidine(967) in 16S rRNA + S-adenosyl-L-homocysteine + H(+)</text>
        <dbReference type="Rhea" id="RHEA:42748"/>
        <dbReference type="Rhea" id="RHEA-COMP:10219"/>
        <dbReference type="Rhea" id="RHEA-COMP:10220"/>
        <dbReference type="ChEBI" id="CHEBI:15378"/>
        <dbReference type="ChEBI" id="CHEBI:57856"/>
        <dbReference type="ChEBI" id="CHEBI:59789"/>
        <dbReference type="ChEBI" id="CHEBI:74483"/>
        <dbReference type="ChEBI" id="CHEBI:82748"/>
        <dbReference type="EC" id="2.1.1.176"/>
    </reaction>
</comment>
<comment type="caution">
    <text evidence="14">Lacks conserved residue(s) required for the propagation of feature annotation.</text>
</comment>
<dbReference type="InterPro" id="IPR018314">
    <property type="entry name" value="RsmB/NOL1/NOP2-like_CS"/>
</dbReference>
<gene>
    <name evidence="16" type="ORF">DOS83_08885</name>
</gene>
<evidence type="ECO:0000256" key="5">
    <source>
        <dbReference type="ARBA" id="ARBA00022490"/>
    </source>
</evidence>
<evidence type="ECO:0000256" key="6">
    <source>
        <dbReference type="ARBA" id="ARBA00022552"/>
    </source>
</evidence>
<organism evidence="16 17">
    <name type="scientific">Staphylococcus felis</name>
    <dbReference type="NCBI Taxonomy" id="46127"/>
    <lineage>
        <taxon>Bacteria</taxon>
        <taxon>Bacillati</taxon>
        <taxon>Bacillota</taxon>
        <taxon>Bacilli</taxon>
        <taxon>Bacillales</taxon>
        <taxon>Staphylococcaceae</taxon>
        <taxon>Staphylococcus</taxon>
    </lineage>
</organism>
<keyword evidence="6" id="KW-0698">rRNA processing</keyword>
<dbReference type="SUPFAM" id="SSF53335">
    <property type="entry name" value="S-adenosyl-L-methionine-dependent methyltransferases"/>
    <property type="match status" value="1"/>
</dbReference>
<dbReference type="PROSITE" id="PS01153">
    <property type="entry name" value="NOL1_NOP2_SUN"/>
    <property type="match status" value="1"/>
</dbReference>
<dbReference type="FunFam" id="3.40.50.150:FF:000022">
    <property type="entry name" value="Ribosomal RNA small subunit methyltransferase B"/>
    <property type="match status" value="1"/>
</dbReference>
<dbReference type="InterPro" id="IPR023267">
    <property type="entry name" value="RCMT"/>
</dbReference>
<comment type="function">
    <text evidence="1">Specifically methylates the cytosine at position 967 (m5C967) of 16S rRNA.</text>
</comment>
<keyword evidence="7 14" id="KW-0489">Methyltransferase</keyword>
<dbReference type="InterPro" id="IPR029063">
    <property type="entry name" value="SAM-dependent_MTases_sf"/>
</dbReference>
<accession>A0A3E0INC2</accession>
<keyword evidence="8 14" id="KW-0808">Transferase</keyword>
<name>A0A3E0INC2_9STAP</name>
<comment type="subcellular location">
    <subcellularLocation>
        <location evidence="2">Cytoplasm</location>
    </subcellularLocation>
</comment>
<evidence type="ECO:0000256" key="9">
    <source>
        <dbReference type="ARBA" id="ARBA00022691"/>
    </source>
</evidence>
<dbReference type="PROSITE" id="PS51686">
    <property type="entry name" value="SAM_MT_RSMB_NOP"/>
    <property type="match status" value="1"/>
</dbReference>
<comment type="similarity">
    <text evidence="3 14">Belongs to the class I-like SAM-binding methyltransferase superfamily. RsmB/NOP family.</text>
</comment>
<evidence type="ECO:0000256" key="14">
    <source>
        <dbReference type="PROSITE-ProRule" id="PRU01023"/>
    </source>
</evidence>
<dbReference type="EMBL" id="QKXQ01000406">
    <property type="protein sequence ID" value="REH93442.1"/>
    <property type="molecule type" value="Genomic_DNA"/>
</dbReference>
<dbReference type="Pfam" id="PF22458">
    <property type="entry name" value="RsmF-B_ferredox"/>
    <property type="match status" value="1"/>
</dbReference>
<evidence type="ECO:0000313" key="17">
    <source>
        <dbReference type="Proteomes" id="UP000256562"/>
    </source>
</evidence>
<proteinExistence type="inferred from homology"/>
<dbReference type="InterPro" id="IPR001678">
    <property type="entry name" value="MeTrfase_RsmB-F_NOP2_dom"/>
</dbReference>
<dbReference type="Pfam" id="PF01189">
    <property type="entry name" value="Methyltr_RsmB-F"/>
    <property type="match status" value="1"/>
</dbReference>
<feature type="binding site" evidence="14">
    <location>
        <position position="279"/>
    </location>
    <ligand>
        <name>S-adenosyl-L-methionine</name>
        <dbReference type="ChEBI" id="CHEBI:59789"/>
    </ligand>
</feature>
<sequence>MVNVRELSFNTLEDIWKNEAFSNLKINEVLSLHHLSNVDKGLYTELVYGTIKRKLTLDFYLKPFVQTRLKGWVRRLLWMSIYQYVYLDKIPTHAIIHEAVEIAKKRGGVQVGNTVNAILRQMTSKALPDISSIRDTHQRLSIQYSLPVWIVKHWQTHFGQETTQKIAKHMLEPVMQTVRVNQTRMTVEEAVRQLQLEKFDVKRDEDIDVCLHVSGQPIIQSQLFQDGLISIQDKSSMFVAELMNLQLGDTVLDSCSAPGGKACHMAEILNGQGQVLAQDVHDHKIKLIQHNIDKLQLKRITARQHDATQPIEDTFDKILVDAPCSGLGVLRHKPEIKYTMTPQKVDQLVQIQLEILENVSKNLKANGTLVYSTCTIEQMENENVIYTFLKQHPEFEFAPFIDPKTKEYVKTLQILPQDFNSDGFFITRIRRKGSIL</sequence>
<feature type="binding site" evidence="14">
    <location>
        <position position="321"/>
    </location>
    <ligand>
        <name>S-adenosyl-L-methionine</name>
        <dbReference type="ChEBI" id="CHEBI:59789"/>
    </ligand>
</feature>
<keyword evidence="10 14" id="KW-0694">RNA-binding</keyword>
<dbReference type="FunFam" id="1.10.940.10:FF:000006">
    <property type="entry name" value="16S rRNA (Cytosine(967)-C(5))-methyltransferase RsmB"/>
    <property type="match status" value="1"/>
</dbReference>
<evidence type="ECO:0000256" key="8">
    <source>
        <dbReference type="ARBA" id="ARBA00022679"/>
    </source>
</evidence>
<dbReference type="FunFam" id="3.30.70.1170:FF:000003">
    <property type="entry name" value="16S rRNA (Cytosine(967)-C(5))-methyltransferase RsmB"/>
    <property type="match status" value="1"/>
</dbReference>
<evidence type="ECO:0000256" key="12">
    <source>
        <dbReference type="ARBA" id="ARBA00031088"/>
    </source>
</evidence>
<feature type="active site" description="Nucleophile" evidence="14">
    <location>
        <position position="374"/>
    </location>
</feature>
<dbReference type="CDD" id="cd02440">
    <property type="entry name" value="AdoMet_MTases"/>
    <property type="match status" value="1"/>
</dbReference>
<dbReference type="AlphaFoldDB" id="A0A3E0INC2"/>
<dbReference type="GO" id="GO:0006355">
    <property type="term" value="P:regulation of DNA-templated transcription"/>
    <property type="evidence" value="ECO:0007669"/>
    <property type="project" value="InterPro"/>
</dbReference>
<evidence type="ECO:0000256" key="13">
    <source>
        <dbReference type="ARBA" id="ARBA00047283"/>
    </source>
</evidence>
<reference evidence="16 17" key="1">
    <citation type="journal article" date="2018" name="Vet. Microbiol.">
        <title>Characterisation of Staphylococcus felis isolated from cats using whole genome sequencing.</title>
        <authorList>
            <person name="Worthing K."/>
            <person name="Pang S."/>
            <person name="Trott D.J."/>
            <person name="Abraham S."/>
            <person name="Coombs G.W."/>
            <person name="Jordan D."/>
            <person name="McIntyre L."/>
            <person name="Davies M.R."/>
            <person name="Norris J."/>
        </authorList>
    </citation>
    <scope>NUCLEOTIDE SEQUENCE [LARGE SCALE GENOMIC DNA]</scope>
    <source>
        <strain evidence="16 17">F9</strain>
    </source>
</reference>